<dbReference type="AlphaFoldDB" id="A0A6N7ELA3"/>
<comment type="caution">
    <text evidence="1">The sequence shown here is derived from an EMBL/GenBank/DDBJ whole genome shotgun (WGS) entry which is preliminary data.</text>
</comment>
<reference evidence="1 2" key="1">
    <citation type="submission" date="2019-10" db="EMBL/GenBank/DDBJ databases">
        <title>Georgenia wutianyii sp. nov. and Georgenia yuyongxinii sp. nov. isolated from plateau pika (Ochotona curzoniae) in the Qinghai-Tibet plateau of China.</title>
        <authorList>
            <person name="Tian Z."/>
        </authorList>
    </citation>
    <scope>NUCLEOTIDE SEQUENCE [LARGE SCALE GENOMIC DNA]</scope>
    <source>
        <strain evidence="1 2">JCM 19765</strain>
    </source>
</reference>
<evidence type="ECO:0000313" key="2">
    <source>
        <dbReference type="Proteomes" id="UP000437709"/>
    </source>
</evidence>
<dbReference type="Proteomes" id="UP000437709">
    <property type="component" value="Unassembled WGS sequence"/>
</dbReference>
<organism evidence="1 2">
    <name type="scientific">Georgenia subflava</name>
    <dbReference type="NCBI Taxonomy" id="1622177"/>
    <lineage>
        <taxon>Bacteria</taxon>
        <taxon>Bacillati</taxon>
        <taxon>Actinomycetota</taxon>
        <taxon>Actinomycetes</taxon>
        <taxon>Micrococcales</taxon>
        <taxon>Bogoriellaceae</taxon>
        <taxon>Georgenia</taxon>
    </lineage>
</organism>
<sequence>MDALSSTAQYAPPEITEVGTVRGLTLGETLQGNADWKLNNLHPSQVAPHTGLYS</sequence>
<dbReference type="NCBIfam" id="NF033521">
    <property type="entry name" value="lasso_leader_L3"/>
    <property type="match status" value="1"/>
</dbReference>
<dbReference type="EMBL" id="WHPC01000183">
    <property type="protein sequence ID" value="MPV39172.1"/>
    <property type="molecule type" value="Genomic_DNA"/>
</dbReference>
<accession>A0A6N7ELA3</accession>
<dbReference type="RefSeq" id="WP_152196814.1">
    <property type="nucleotide sequence ID" value="NZ_VUKD01000008.1"/>
</dbReference>
<keyword evidence="2" id="KW-1185">Reference proteome</keyword>
<protein>
    <submittedName>
        <fullName evidence="1">Lasso RiPP family leader peptide-containing protein</fullName>
    </submittedName>
</protein>
<name>A0A6N7ELA3_9MICO</name>
<gene>
    <name evidence="1" type="ORF">GB881_19405</name>
</gene>
<proteinExistence type="predicted"/>
<evidence type="ECO:0000313" key="1">
    <source>
        <dbReference type="EMBL" id="MPV39172.1"/>
    </source>
</evidence>